<dbReference type="AlphaFoldDB" id="A0A517X272"/>
<evidence type="ECO:0000313" key="1">
    <source>
        <dbReference type="EMBL" id="QDU11603.1"/>
    </source>
</evidence>
<dbReference type="EMBL" id="CP037422">
    <property type="protein sequence ID" value="QDU11603.1"/>
    <property type="molecule type" value="Genomic_DNA"/>
</dbReference>
<gene>
    <name evidence="1" type="ORF">V202x_50270</name>
</gene>
<protein>
    <submittedName>
        <fullName evidence="1">Uncharacterized protein</fullName>
    </submittedName>
</protein>
<proteinExistence type="predicted"/>
<reference evidence="1 2" key="1">
    <citation type="submission" date="2019-03" db="EMBL/GenBank/DDBJ databases">
        <title>Deep-cultivation of Planctomycetes and their phenomic and genomic characterization uncovers novel biology.</title>
        <authorList>
            <person name="Wiegand S."/>
            <person name="Jogler M."/>
            <person name="Boedeker C."/>
            <person name="Pinto D."/>
            <person name="Vollmers J."/>
            <person name="Rivas-Marin E."/>
            <person name="Kohn T."/>
            <person name="Peeters S.H."/>
            <person name="Heuer A."/>
            <person name="Rast P."/>
            <person name="Oberbeckmann S."/>
            <person name="Bunk B."/>
            <person name="Jeske O."/>
            <person name="Meyerdierks A."/>
            <person name="Storesund J.E."/>
            <person name="Kallscheuer N."/>
            <person name="Luecker S."/>
            <person name="Lage O.M."/>
            <person name="Pohl T."/>
            <person name="Merkel B.J."/>
            <person name="Hornburger P."/>
            <person name="Mueller R.-W."/>
            <person name="Bruemmer F."/>
            <person name="Labrenz M."/>
            <person name="Spormann A.M."/>
            <person name="Op den Camp H."/>
            <person name="Overmann J."/>
            <person name="Amann R."/>
            <person name="Jetten M.S.M."/>
            <person name="Mascher T."/>
            <person name="Medema M.H."/>
            <person name="Devos D.P."/>
            <person name="Kaster A.-K."/>
            <person name="Ovreas L."/>
            <person name="Rohde M."/>
            <person name="Galperin M.Y."/>
            <person name="Jogler C."/>
        </authorList>
    </citation>
    <scope>NUCLEOTIDE SEQUENCE [LARGE SCALE GENOMIC DNA]</scope>
    <source>
        <strain evidence="1 2">V202</strain>
    </source>
</reference>
<keyword evidence="2" id="KW-1185">Reference proteome</keyword>
<dbReference type="Proteomes" id="UP000318384">
    <property type="component" value="Chromosome"/>
</dbReference>
<name>A0A517X272_9PLAN</name>
<accession>A0A517X272</accession>
<organism evidence="1 2">
    <name type="scientific">Gimesia aquarii</name>
    <dbReference type="NCBI Taxonomy" id="2527964"/>
    <lineage>
        <taxon>Bacteria</taxon>
        <taxon>Pseudomonadati</taxon>
        <taxon>Planctomycetota</taxon>
        <taxon>Planctomycetia</taxon>
        <taxon>Planctomycetales</taxon>
        <taxon>Planctomycetaceae</taxon>
        <taxon>Gimesia</taxon>
    </lineage>
</organism>
<sequence>MRKIVFDFSKSIKLSSRSGGMFLTILIRTRILAGECNDCKDFYEQGRLMGNLTVSIPG</sequence>
<evidence type="ECO:0000313" key="2">
    <source>
        <dbReference type="Proteomes" id="UP000318384"/>
    </source>
</evidence>